<organism evidence="2 3">
    <name type="scientific">Neomesorhizobium albiziae</name>
    <dbReference type="NCBI Taxonomy" id="335020"/>
    <lineage>
        <taxon>Bacteria</taxon>
        <taxon>Pseudomonadati</taxon>
        <taxon>Pseudomonadota</taxon>
        <taxon>Alphaproteobacteria</taxon>
        <taxon>Hyphomicrobiales</taxon>
        <taxon>Phyllobacteriaceae</taxon>
        <taxon>Neomesorhizobium</taxon>
    </lineage>
</organism>
<protein>
    <submittedName>
        <fullName evidence="2">Uncharacterized protein</fullName>
    </submittedName>
</protein>
<dbReference type="AlphaFoldDB" id="A0A1I3X954"/>
<dbReference type="Proteomes" id="UP000323300">
    <property type="component" value="Unassembled WGS sequence"/>
</dbReference>
<evidence type="ECO:0000313" key="2">
    <source>
        <dbReference type="EMBL" id="SFK16114.1"/>
    </source>
</evidence>
<feature type="chain" id="PRO_5009302355" evidence="1">
    <location>
        <begin position="20"/>
        <end position="98"/>
    </location>
</feature>
<name>A0A1I3X954_9HYPH</name>
<keyword evidence="1" id="KW-0732">Signal</keyword>
<dbReference type="OrthoDB" id="7870801at2"/>
<proteinExistence type="predicted"/>
<accession>A0A1I3X954</accession>
<dbReference type="RefSeq" id="WP_149759375.1">
    <property type="nucleotide sequence ID" value="NZ_BSPE01000008.1"/>
</dbReference>
<evidence type="ECO:0000313" key="3">
    <source>
        <dbReference type="Proteomes" id="UP000323300"/>
    </source>
</evidence>
<keyword evidence="3" id="KW-1185">Reference proteome</keyword>
<dbReference type="EMBL" id="FOSL01000003">
    <property type="protein sequence ID" value="SFK16114.1"/>
    <property type="molecule type" value="Genomic_DNA"/>
</dbReference>
<evidence type="ECO:0000256" key="1">
    <source>
        <dbReference type="SAM" id="SignalP"/>
    </source>
</evidence>
<gene>
    <name evidence="2" type="ORF">SAMN04488498_10367</name>
</gene>
<sequence length="98" mass="10624">MIKFVVAAFLLIVSFEASAAVRYMVAGMTCSDVQASLQRDGVAVLYRQGDTGITLYDRFVAGPSFCGTGDMIAMERVAVADTDDCRVAKCVELRRFGK</sequence>
<feature type="signal peptide" evidence="1">
    <location>
        <begin position="1"/>
        <end position="19"/>
    </location>
</feature>
<reference evidence="2 3" key="1">
    <citation type="submission" date="2016-10" db="EMBL/GenBank/DDBJ databases">
        <authorList>
            <person name="Varghese N."/>
            <person name="Submissions S."/>
        </authorList>
    </citation>
    <scope>NUCLEOTIDE SEQUENCE [LARGE SCALE GENOMIC DNA]</scope>
    <source>
        <strain evidence="2 3">DSM 21822</strain>
    </source>
</reference>